<dbReference type="Gene3D" id="1.10.260.40">
    <property type="entry name" value="lambda repressor-like DNA-binding domains"/>
    <property type="match status" value="1"/>
</dbReference>
<dbReference type="AlphaFoldDB" id="A0AA86N3I6"/>
<evidence type="ECO:0000256" key="2">
    <source>
        <dbReference type="ARBA" id="ARBA00022723"/>
    </source>
</evidence>
<dbReference type="SUPFAM" id="SSF47413">
    <property type="entry name" value="lambda repressor-like DNA-binding domains"/>
    <property type="match status" value="1"/>
</dbReference>
<keyword evidence="4" id="KW-0862">Zinc</keyword>
<evidence type="ECO:0000259" key="6">
    <source>
        <dbReference type="PROSITE" id="PS50943"/>
    </source>
</evidence>
<dbReference type="KEGG" id="nti:DNFV4_04534"/>
<dbReference type="GO" id="GO:0046872">
    <property type="term" value="F:metal ion binding"/>
    <property type="evidence" value="ECO:0007669"/>
    <property type="project" value="UniProtKB-KW"/>
</dbReference>
<dbReference type="SMART" id="SM00849">
    <property type="entry name" value="Lactamase_B"/>
    <property type="match status" value="1"/>
</dbReference>
<dbReference type="Proteomes" id="UP001179121">
    <property type="component" value="Chromosome"/>
</dbReference>
<evidence type="ECO:0000313" key="7">
    <source>
        <dbReference type="EMBL" id="CAI4034090.1"/>
    </source>
</evidence>
<dbReference type="GO" id="GO:0003677">
    <property type="term" value="F:DNA binding"/>
    <property type="evidence" value="ECO:0007669"/>
    <property type="project" value="InterPro"/>
</dbReference>
<dbReference type="PROSITE" id="PS50943">
    <property type="entry name" value="HTH_CROC1"/>
    <property type="match status" value="1"/>
</dbReference>
<dbReference type="SUPFAM" id="SSF56281">
    <property type="entry name" value="Metallo-hydrolase/oxidoreductase"/>
    <property type="match status" value="1"/>
</dbReference>
<keyword evidence="2" id="KW-0479">Metal-binding</keyword>
<dbReference type="InterPro" id="IPR001279">
    <property type="entry name" value="Metallo-B-lactamas"/>
</dbReference>
<keyword evidence="3" id="KW-0378">Hydrolase</keyword>
<dbReference type="PANTHER" id="PTHR46233:SF3">
    <property type="entry name" value="HYDROXYACYLGLUTATHIONE HYDROLASE GLOC"/>
    <property type="match status" value="1"/>
</dbReference>
<gene>
    <name evidence="7" type="ORF">DNFV4_04534</name>
</gene>
<dbReference type="PANTHER" id="PTHR46233">
    <property type="entry name" value="HYDROXYACYLGLUTATHIONE HYDROLASE GLOC"/>
    <property type="match status" value="1"/>
</dbReference>
<dbReference type="RefSeq" id="WP_289271506.1">
    <property type="nucleotide sequence ID" value="NZ_OX365700.1"/>
</dbReference>
<evidence type="ECO:0000313" key="8">
    <source>
        <dbReference type="Proteomes" id="UP001179121"/>
    </source>
</evidence>
<dbReference type="InterPro" id="IPR051453">
    <property type="entry name" value="MBL_Glyoxalase_II"/>
</dbReference>
<feature type="domain" description="HTH cro/C1-type" evidence="6">
    <location>
        <begin position="11"/>
        <end position="65"/>
    </location>
</feature>
<evidence type="ECO:0000256" key="1">
    <source>
        <dbReference type="ARBA" id="ARBA00001947"/>
    </source>
</evidence>
<feature type="region of interest" description="Disordered" evidence="5">
    <location>
        <begin position="260"/>
        <end position="280"/>
    </location>
</feature>
<dbReference type="InterPro" id="IPR010982">
    <property type="entry name" value="Lambda_DNA-bd_dom_sf"/>
</dbReference>
<name>A0AA86N3I6_9BACT</name>
<evidence type="ECO:0000256" key="4">
    <source>
        <dbReference type="ARBA" id="ARBA00022833"/>
    </source>
</evidence>
<dbReference type="InterPro" id="IPR036866">
    <property type="entry name" value="RibonucZ/Hydroxyglut_hydro"/>
</dbReference>
<reference evidence="7" key="1">
    <citation type="submission" date="2022-10" db="EMBL/GenBank/DDBJ databases">
        <authorList>
            <person name="Koch H."/>
        </authorList>
    </citation>
    <scope>NUCLEOTIDE SEQUENCE</scope>
    <source>
        <strain evidence="7">DNF</strain>
    </source>
</reference>
<protein>
    <submittedName>
        <fullName evidence="7">MBL fold metallo-hydrolase</fullName>
    </submittedName>
</protein>
<dbReference type="EMBL" id="OX365700">
    <property type="protein sequence ID" value="CAI4034090.1"/>
    <property type="molecule type" value="Genomic_DNA"/>
</dbReference>
<proteinExistence type="predicted"/>
<accession>A0AA86N3I6</accession>
<comment type="cofactor">
    <cofactor evidence="1">
        <name>Zn(2+)</name>
        <dbReference type="ChEBI" id="CHEBI:29105"/>
    </cofactor>
</comment>
<dbReference type="Pfam" id="PF00753">
    <property type="entry name" value="Lactamase_B"/>
    <property type="match status" value="1"/>
</dbReference>
<keyword evidence="8" id="KW-1185">Reference proteome</keyword>
<evidence type="ECO:0000256" key="3">
    <source>
        <dbReference type="ARBA" id="ARBA00022801"/>
    </source>
</evidence>
<organism evidence="7 8">
    <name type="scientific">Nitrospira tepida</name>
    <dbReference type="NCBI Taxonomy" id="2973512"/>
    <lineage>
        <taxon>Bacteria</taxon>
        <taxon>Pseudomonadati</taxon>
        <taxon>Nitrospirota</taxon>
        <taxon>Nitrospiria</taxon>
        <taxon>Nitrospirales</taxon>
        <taxon>Nitrospiraceae</taxon>
        <taxon>Nitrospira</taxon>
    </lineage>
</organism>
<dbReference type="GO" id="GO:0016787">
    <property type="term" value="F:hydrolase activity"/>
    <property type="evidence" value="ECO:0007669"/>
    <property type="project" value="UniProtKB-KW"/>
</dbReference>
<evidence type="ECO:0000256" key="5">
    <source>
        <dbReference type="SAM" id="MobiDB-lite"/>
    </source>
</evidence>
<dbReference type="CDD" id="cd06262">
    <property type="entry name" value="metallo-hydrolase-like_MBL-fold"/>
    <property type="match status" value="1"/>
</dbReference>
<sequence>MTLEDEWWDIVSKARVGQGLSEVQLAHKSDISLAELHALKTGKPEQHVEEVGAIARALKLRPDQLRQIALQQWRPLPTPPLMQVETIRGDIGGYEVKGYIVHNGGEAVLIDTGYNAPAMLAFLERRRLKLVGICLTHGHVDHAGGIDQILAKWPVPVYLGTGDEPLLEWSPPRNLLVTPFDGKTIRVGDLTIECLTTPGHTPGGLCYKLTHRGQPICFVGDTLFAGSIGRSNPATLYDTHLESVRRRVLTLATETVLFPGHGPATTVREERAQNPFAGGT</sequence>
<dbReference type="Gene3D" id="3.60.15.10">
    <property type="entry name" value="Ribonuclease Z/Hydroxyacylglutathione hydrolase-like"/>
    <property type="match status" value="1"/>
</dbReference>
<dbReference type="InterPro" id="IPR001387">
    <property type="entry name" value="Cro/C1-type_HTH"/>
</dbReference>